<accession>A0A0C9WJI4</accession>
<dbReference type="HOGENOM" id="CLU_2085202_0_0_1"/>
<dbReference type="EMBL" id="KN838780">
    <property type="protein sequence ID" value="KIJ94749.1"/>
    <property type="molecule type" value="Genomic_DNA"/>
</dbReference>
<dbReference type="Proteomes" id="UP000054477">
    <property type="component" value="Unassembled WGS sequence"/>
</dbReference>
<evidence type="ECO:0000313" key="1">
    <source>
        <dbReference type="EMBL" id="KIJ94749.1"/>
    </source>
</evidence>
<reference evidence="2" key="2">
    <citation type="submission" date="2015-01" db="EMBL/GenBank/DDBJ databases">
        <title>Evolutionary Origins and Diversification of the Mycorrhizal Mutualists.</title>
        <authorList>
            <consortium name="DOE Joint Genome Institute"/>
            <consortium name="Mycorrhizal Genomics Consortium"/>
            <person name="Kohler A."/>
            <person name="Kuo A."/>
            <person name="Nagy L.G."/>
            <person name="Floudas D."/>
            <person name="Copeland A."/>
            <person name="Barry K.W."/>
            <person name="Cichocki N."/>
            <person name="Veneault-Fourrey C."/>
            <person name="LaButti K."/>
            <person name="Lindquist E.A."/>
            <person name="Lipzen A."/>
            <person name="Lundell T."/>
            <person name="Morin E."/>
            <person name="Murat C."/>
            <person name="Riley R."/>
            <person name="Ohm R."/>
            <person name="Sun H."/>
            <person name="Tunlid A."/>
            <person name="Henrissat B."/>
            <person name="Grigoriev I.V."/>
            <person name="Hibbett D.S."/>
            <person name="Martin F."/>
        </authorList>
    </citation>
    <scope>NUCLEOTIDE SEQUENCE [LARGE SCALE GENOMIC DNA]</scope>
    <source>
        <strain evidence="2">LaAM-08-1</strain>
    </source>
</reference>
<proteinExistence type="predicted"/>
<reference evidence="1 2" key="1">
    <citation type="submission" date="2014-04" db="EMBL/GenBank/DDBJ databases">
        <authorList>
            <consortium name="DOE Joint Genome Institute"/>
            <person name="Kuo A."/>
            <person name="Kohler A."/>
            <person name="Nagy L.G."/>
            <person name="Floudas D."/>
            <person name="Copeland A."/>
            <person name="Barry K.W."/>
            <person name="Cichocki N."/>
            <person name="Veneault-Fourrey C."/>
            <person name="LaButti K."/>
            <person name="Lindquist E.A."/>
            <person name="Lipzen A."/>
            <person name="Lundell T."/>
            <person name="Morin E."/>
            <person name="Murat C."/>
            <person name="Sun H."/>
            <person name="Tunlid A."/>
            <person name="Henrissat B."/>
            <person name="Grigoriev I.V."/>
            <person name="Hibbett D.S."/>
            <person name="Martin F."/>
            <person name="Nordberg H.P."/>
            <person name="Cantor M.N."/>
            <person name="Hua S.X."/>
        </authorList>
    </citation>
    <scope>NUCLEOTIDE SEQUENCE [LARGE SCALE GENOMIC DNA]</scope>
    <source>
        <strain evidence="1 2">LaAM-08-1</strain>
    </source>
</reference>
<organism evidence="1 2">
    <name type="scientific">Laccaria amethystina LaAM-08-1</name>
    <dbReference type="NCBI Taxonomy" id="1095629"/>
    <lineage>
        <taxon>Eukaryota</taxon>
        <taxon>Fungi</taxon>
        <taxon>Dikarya</taxon>
        <taxon>Basidiomycota</taxon>
        <taxon>Agaricomycotina</taxon>
        <taxon>Agaricomycetes</taxon>
        <taxon>Agaricomycetidae</taxon>
        <taxon>Agaricales</taxon>
        <taxon>Agaricineae</taxon>
        <taxon>Hydnangiaceae</taxon>
        <taxon>Laccaria</taxon>
    </lineage>
</organism>
<evidence type="ECO:0000313" key="2">
    <source>
        <dbReference type="Proteomes" id="UP000054477"/>
    </source>
</evidence>
<gene>
    <name evidence="1" type="ORF">K443DRAFT_350314</name>
</gene>
<sequence>MYPSLIGFFLHRQRPRLRKTKLIGEFASSHADYSFHEGWRGYCAIGLFRLRKLCFCSRGRGGFFGIKRQSLFSRSGFESMNWNGIKVQRCNVGKAGTFDNVTSDGARRNTAQVDSVS</sequence>
<keyword evidence="2" id="KW-1185">Reference proteome</keyword>
<protein>
    <submittedName>
        <fullName evidence="1">Uncharacterized protein</fullName>
    </submittedName>
</protein>
<name>A0A0C9WJI4_9AGAR</name>
<dbReference type="AlphaFoldDB" id="A0A0C9WJI4"/>